<dbReference type="OrthoDB" id="504170at2759"/>
<evidence type="ECO:0000256" key="2">
    <source>
        <dbReference type="ARBA" id="ARBA00022840"/>
    </source>
</evidence>
<keyword evidence="1" id="KW-0547">Nucleotide-binding</keyword>
<comment type="caution">
    <text evidence="5">The sequence shown here is derived from an EMBL/GenBank/DDBJ whole genome shotgun (WGS) entry which is preliminary data.</text>
</comment>
<dbReference type="SUPFAM" id="SSF56112">
    <property type="entry name" value="Protein kinase-like (PK-like)"/>
    <property type="match status" value="1"/>
</dbReference>
<dbReference type="InterPro" id="IPR011009">
    <property type="entry name" value="Kinase-like_dom_sf"/>
</dbReference>
<dbReference type="PROSITE" id="PS50011">
    <property type="entry name" value="PROTEIN_KINASE_DOM"/>
    <property type="match status" value="1"/>
</dbReference>
<keyword evidence="6" id="KW-1185">Reference proteome</keyword>
<proteinExistence type="predicted"/>
<feature type="compositionally biased region" description="Basic and acidic residues" evidence="3">
    <location>
        <begin position="631"/>
        <end position="640"/>
    </location>
</feature>
<dbReference type="CDD" id="cd14003">
    <property type="entry name" value="STKc_AMPK-like"/>
    <property type="match status" value="1"/>
</dbReference>
<feature type="region of interest" description="Disordered" evidence="3">
    <location>
        <begin position="474"/>
        <end position="514"/>
    </location>
</feature>
<feature type="region of interest" description="Disordered" evidence="3">
    <location>
        <begin position="350"/>
        <end position="377"/>
    </location>
</feature>
<feature type="compositionally biased region" description="Low complexity" evidence="3">
    <location>
        <begin position="350"/>
        <end position="367"/>
    </location>
</feature>
<organism evidence="5 6">
    <name type="scientific">Bifiguratus adelaidae</name>
    <dbReference type="NCBI Taxonomy" id="1938954"/>
    <lineage>
        <taxon>Eukaryota</taxon>
        <taxon>Fungi</taxon>
        <taxon>Fungi incertae sedis</taxon>
        <taxon>Mucoromycota</taxon>
        <taxon>Mucoromycotina</taxon>
        <taxon>Endogonomycetes</taxon>
        <taxon>Endogonales</taxon>
        <taxon>Endogonales incertae sedis</taxon>
        <taxon>Bifiguratus</taxon>
    </lineage>
</organism>
<evidence type="ECO:0000256" key="1">
    <source>
        <dbReference type="ARBA" id="ARBA00022741"/>
    </source>
</evidence>
<dbReference type="PROSITE" id="PS00108">
    <property type="entry name" value="PROTEIN_KINASE_ST"/>
    <property type="match status" value="1"/>
</dbReference>
<dbReference type="InterPro" id="IPR008271">
    <property type="entry name" value="Ser/Thr_kinase_AS"/>
</dbReference>
<feature type="compositionally biased region" description="Polar residues" evidence="3">
    <location>
        <begin position="722"/>
        <end position="736"/>
    </location>
</feature>
<name>A0A261XYV8_9FUNG</name>
<keyword evidence="2" id="KW-0067">ATP-binding</keyword>
<dbReference type="FunFam" id="1.10.510.10:FF:000571">
    <property type="entry name" value="Maternal embryonic leucine zipper kinase"/>
    <property type="match status" value="1"/>
</dbReference>
<feature type="region of interest" description="Disordered" evidence="3">
    <location>
        <begin position="722"/>
        <end position="818"/>
    </location>
</feature>
<sequence>MIPSKGHAGIGVAPSKALWSNAAVRNQKAKLATDYQDLLRLLSSSETDTVGCYSIGPTIAEGTYGKVKLGKHLLTGAEVAIKKIPKAHVPLVTREIHHHRQLIHPNIAKLLEIHKDSTHIYVITEYCSHGELYDKLVEIGRCSEDQARRWFDQILSAVGYCHERNIVHRDLKLENILLDDRDNIKLCDFGFTREAENRRMLESFCGSMAYSAPEIVLCKKYTGPEADVWSLGVILYALVTGQLPFDDDNDVALQRKILNCEYSMPAHLSEENQDLLRRILKLEPTERLTIEQIRMHGWMRIFAELPDLVLTDEPSPLILPAARAVTAKSDKPVGAEALFAKREQLQNLILSQSSSDPTTHTSSQQSSPRNFGYKSSRHPMAFATSPAAARHPNARFNSIRLASGNLHPTYRSDAANCHSNHFVIKDPLEGRLLTLLDAAGFDVMSIQRSVQNGEANSSSALWFLLLNKLQKEERSSRKRVNSDASSSITTSDTSNNIPMDLAFPNGDGGDAPAYGHPLRAHGFLPLLSTTGDDASERTRFSYLTEASTQTDPEMKLTTAPIAVPRRENRAKTSDSPSSTPRRRVQSRNMKLNEKKKEAGGSPGNGGWLSSMRSWFAGRQVEQIGFKELRKTRSKDTDRRYHSMRGRRTSQETRRLRRSISQDPFPADMPASFASDSEDLTIGATAKVNATPRWEAIFAERTPAPSQEDSKMVNDGKLIGSASDLNRQHNLSDQSALDDTPRNFRNLTLDIGPTSEIHTSISHTPESPKESPTTPPLALMGIHATGTVKAPSTLAEHKLHSMAGDSSTRKSEADHFDVT</sequence>
<evidence type="ECO:0000313" key="5">
    <source>
        <dbReference type="EMBL" id="OZJ03553.1"/>
    </source>
</evidence>
<dbReference type="AlphaFoldDB" id="A0A261XYV8"/>
<dbReference type="PANTHER" id="PTHR24346">
    <property type="entry name" value="MAP/MICROTUBULE AFFINITY-REGULATING KINASE"/>
    <property type="match status" value="1"/>
</dbReference>
<dbReference type="InterPro" id="IPR000719">
    <property type="entry name" value="Prot_kinase_dom"/>
</dbReference>
<dbReference type="SMART" id="SM00220">
    <property type="entry name" value="S_TKc"/>
    <property type="match status" value="1"/>
</dbReference>
<reference evidence="5 6" key="1">
    <citation type="journal article" date="2017" name="Mycologia">
        <title>Bifiguratus adelaidae, gen. et sp. nov., a new member of Mucoromycotina in endophytic and soil-dwelling habitats.</title>
        <authorList>
            <person name="Torres-Cruz T.J."/>
            <person name="Billingsley Tobias T.L."/>
            <person name="Almatruk M."/>
            <person name="Hesse C."/>
            <person name="Kuske C.R."/>
            <person name="Desiro A."/>
            <person name="Benucci G.M."/>
            <person name="Bonito G."/>
            <person name="Stajich J.E."/>
            <person name="Dunlap C."/>
            <person name="Arnold A.E."/>
            <person name="Porras-Alfaro A."/>
        </authorList>
    </citation>
    <scope>NUCLEOTIDE SEQUENCE [LARGE SCALE GENOMIC DNA]</scope>
    <source>
        <strain evidence="5 6">AZ0501</strain>
    </source>
</reference>
<protein>
    <recommendedName>
        <fullName evidence="4">Protein kinase domain-containing protein</fullName>
    </recommendedName>
</protein>
<dbReference type="Proteomes" id="UP000242875">
    <property type="component" value="Unassembled WGS sequence"/>
</dbReference>
<dbReference type="PANTHER" id="PTHR24346:SF110">
    <property type="entry name" value="NON-SPECIFIC SERINE_THREONINE PROTEIN KINASE"/>
    <property type="match status" value="1"/>
</dbReference>
<evidence type="ECO:0000313" key="6">
    <source>
        <dbReference type="Proteomes" id="UP000242875"/>
    </source>
</evidence>
<dbReference type="GO" id="GO:0005524">
    <property type="term" value="F:ATP binding"/>
    <property type="evidence" value="ECO:0007669"/>
    <property type="project" value="UniProtKB-KW"/>
</dbReference>
<dbReference type="EMBL" id="MVBO01000080">
    <property type="protein sequence ID" value="OZJ03553.1"/>
    <property type="molecule type" value="Genomic_DNA"/>
</dbReference>
<feature type="compositionally biased region" description="Basic and acidic residues" evidence="3">
    <location>
        <begin position="806"/>
        <end position="818"/>
    </location>
</feature>
<dbReference type="Gene3D" id="1.10.510.10">
    <property type="entry name" value="Transferase(Phosphotransferase) domain 1"/>
    <property type="match status" value="1"/>
</dbReference>
<feature type="non-terminal residue" evidence="5">
    <location>
        <position position="818"/>
    </location>
</feature>
<feature type="region of interest" description="Disordered" evidence="3">
    <location>
        <begin position="631"/>
        <end position="673"/>
    </location>
</feature>
<feature type="region of interest" description="Disordered" evidence="3">
    <location>
        <begin position="560"/>
        <end position="607"/>
    </location>
</feature>
<dbReference type="GO" id="GO:0035556">
    <property type="term" value="P:intracellular signal transduction"/>
    <property type="evidence" value="ECO:0007669"/>
    <property type="project" value="TreeGrafter"/>
</dbReference>
<evidence type="ECO:0000256" key="3">
    <source>
        <dbReference type="SAM" id="MobiDB-lite"/>
    </source>
</evidence>
<dbReference type="GO" id="GO:0004674">
    <property type="term" value="F:protein serine/threonine kinase activity"/>
    <property type="evidence" value="ECO:0007669"/>
    <property type="project" value="TreeGrafter"/>
</dbReference>
<gene>
    <name evidence="5" type="ORF">BZG36_04184</name>
</gene>
<feature type="domain" description="Protein kinase" evidence="4">
    <location>
        <begin position="53"/>
        <end position="299"/>
    </location>
</feature>
<feature type="compositionally biased region" description="Low complexity" evidence="3">
    <location>
        <begin position="482"/>
        <end position="497"/>
    </location>
</feature>
<dbReference type="GO" id="GO:0005737">
    <property type="term" value="C:cytoplasm"/>
    <property type="evidence" value="ECO:0007669"/>
    <property type="project" value="TreeGrafter"/>
</dbReference>
<accession>A0A261XYV8</accession>
<dbReference type="Pfam" id="PF00069">
    <property type="entry name" value="Pkinase"/>
    <property type="match status" value="1"/>
</dbReference>
<evidence type="ECO:0000259" key="4">
    <source>
        <dbReference type="PROSITE" id="PS50011"/>
    </source>
</evidence>